<sequence length="62" mass="7167">MRMVNCIMMELKQCEQPLTASMHHPTIVPNVHDPRAYNNYRFSSISFDSGRGSETTFTNKVF</sequence>
<organism evidence="1 2">
    <name type="scientific">Euroglyphus maynei</name>
    <name type="common">Mayne's house dust mite</name>
    <dbReference type="NCBI Taxonomy" id="6958"/>
    <lineage>
        <taxon>Eukaryota</taxon>
        <taxon>Metazoa</taxon>
        <taxon>Ecdysozoa</taxon>
        <taxon>Arthropoda</taxon>
        <taxon>Chelicerata</taxon>
        <taxon>Arachnida</taxon>
        <taxon>Acari</taxon>
        <taxon>Acariformes</taxon>
        <taxon>Sarcoptiformes</taxon>
        <taxon>Astigmata</taxon>
        <taxon>Psoroptidia</taxon>
        <taxon>Analgoidea</taxon>
        <taxon>Pyroglyphidae</taxon>
        <taxon>Pyroglyphinae</taxon>
        <taxon>Euroglyphus</taxon>
    </lineage>
</organism>
<protein>
    <submittedName>
        <fullName evidence="1">Uncharacterized protein</fullName>
    </submittedName>
</protein>
<evidence type="ECO:0000313" key="2">
    <source>
        <dbReference type="Proteomes" id="UP000194236"/>
    </source>
</evidence>
<dbReference type="Proteomes" id="UP000194236">
    <property type="component" value="Unassembled WGS sequence"/>
</dbReference>
<dbReference type="AlphaFoldDB" id="A0A1Y3B9T4"/>
<accession>A0A1Y3B9T4</accession>
<reference evidence="1 2" key="1">
    <citation type="submission" date="2017-03" db="EMBL/GenBank/DDBJ databases">
        <title>Genome Survey of Euroglyphus maynei.</title>
        <authorList>
            <person name="Arlian L.G."/>
            <person name="Morgan M.S."/>
            <person name="Rider S.D."/>
        </authorList>
    </citation>
    <scope>NUCLEOTIDE SEQUENCE [LARGE SCALE GENOMIC DNA]</scope>
    <source>
        <strain evidence="1">Arlian Lab</strain>
        <tissue evidence="1">Whole body</tissue>
    </source>
</reference>
<dbReference type="EMBL" id="MUJZ01036312">
    <property type="protein sequence ID" value="OTF76678.1"/>
    <property type="molecule type" value="Genomic_DNA"/>
</dbReference>
<comment type="caution">
    <text evidence="1">The sequence shown here is derived from an EMBL/GenBank/DDBJ whole genome shotgun (WGS) entry which is preliminary data.</text>
</comment>
<gene>
    <name evidence="1" type="ORF">BLA29_011754</name>
</gene>
<keyword evidence="2" id="KW-1185">Reference proteome</keyword>
<name>A0A1Y3B9T4_EURMA</name>
<evidence type="ECO:0000313" key="1">
    <source>
        <dbReference type="EMBL" id="OTF76678.1"/>
    </source>
</evidence>
<proteinExistence type="predicted"/>